<dbReference type="GO" id="GO:0005506">
    <property type="term" value="F:iron ion binding"/>
    <property type="evidence" value="ECO:0007669"/>
    <property type="project" value="InterPro"/>
</dbReference>
<reference evidence="12" key="2">
    <citation type="submission" date="2015-01" db="EMBL/GenBank/DDBJ databases">
        <title>Evolutionary Origins and Diversification of the Mycorrhizal Mutualists.</title>
        <authorList>
            <consortium name="DOE Joint Genome Institute"/>
            <consortium name="Mycorrhizal Genomics Consortium"/>
            <person name="Kohler A."/>
            <person name="Kuo A."/>
            <person name="Nagy L.G."/>
            <person name="Floudas D."/>
            <person name="Copeland A."/>
            <person name="Barry K.W."/>
            <person name="Cichocki N."/>
            <person name="Veneault-Fourrey C."/>
            <person name="LaButti K."/>
            <person name="Lindquist E.A."/>
            <person name="Lipzen A."/>
            <person name="Lundell T."/>
            <person name="Morin E."/>
            <person name="Murat C."/>
            <person name="Riley R."/>
            <person name="Ohm R."/>
            <person name="Sun H."/>
            <person name="Tunlid A."/>
            <person name="Henrissat B."/>
            <person name="Grigoriev I.V."/>
            <person name="Hibbett D.S."/>
            <person name="Martin F."/>
        </authorList>
    </citation>
    <scope>NUCLEOTIDE SEQUENCE [LARGE SCALE GENOMIC DNA]</scope>
    <source>
        <strain evidence="12">MUT 4182</strain>
    </source>
</reference>
<evidence type="ECO:0000313" key="11">
    <source>
        <dbReference type="EMBL" id="KIO32308.1"/>
    </source>
</evidence>
<comment type="similarity">
    <text evidence="3 10">Belongs to the cytochrome P450 family.</text>
</comment>
<dbReference type="Gene3D" id="1.10.630.10">
    <property type="entry name" value="Cytochrome P450"/>
    <property type="match status" value="1"/>
</dbReference>
<gene>
    <name evidence="11" type="ORF">M407DRAFT_215219</name>
</gene>
<evidence type="ECO:0000256" key="4">
    <source>
        <dbReference type="ARBA" id="ARBA00022617"/>
    </source>
</evidence>
<name>A0A0C3LEF8_9AGAM</name>
<keyword evidence="5 9" id="KW-0479">Metal-binding</keyword>
<evidence type="ECO:0000256" key="9">
    <source>
        <dbReference type="PIRSR" id="PIRSR602401-1"/>
    </source>
</evidence>
<evidence type="ECO:0008006" key="13">
    <source>
        <dbReference type="Google" id="ProtNLM"/>
    </source>
</evidence>
<dbReference type="PROSITE" id="PS00086">
    <property type="entry name" value="CYTOCHROME_P450"/>
    <property type="match status" value="1"/>
</dbReference>
<evidence type="ECO:0000256" key="6">
    <source>
        <dbReference type="ARBA" id="ARBA00023002"/>
    </source>
</evidence>
<dbReference type="PRINTS" id="PR00463">
    <property type="entry name" value="EP450I"/>
</dbReference>
<dbReference type="PANTHER" id="PTHR24305:SF166">
    <property type="entry name" value="CYTOCHROME P450 12A4, MITOCHONDRIAL-RELATED"/>
    <property type="match status" value="1"/>
</dbReference>
<dbReference type="InterPro" id="IPR017972">
    <property type="entry name" value="Cyt_P450_CS"/>
</dbReference>
<dbReference type="OrthoDB" id="1470350at2759"/>
<dbReference type="InterPro" id="IPR001128">
    <property type="entry name" value="Cyt_P450"/>
</dbReference>
<evidence type="ECO:0000256" key="3">
    <source>
        <dbReference type="ARBA" id="ARBA00010617"/>
    </source>
</evidence>
<dbReference type="EMBL" id="KN822956">
    <property type="protein sequence ID" value="KIO32308.1"/>
    <property type="molecule type" value="Genomic_DNA"/>
</dbReference>
<dbReference type="GO" id="GO:0020037">
    <property type="term" value="F:heme binding"/>
    <property type="evidence" value="ECO:0007669"/>
    <property type="project" value="InterPro"/>
</dbReference>
<dbReference type="InterPro" id="IPR002401">
    <property type="entry name" value="Cyt_P450_E_grp-I"/>
</dbReference>
<evidence type="ECO:0000313" key="12">
    <source>
        <dbReference type="Proteomes" id="UP000054248"/>
    </source>
</evidence>
<sequence>MTSNRALFEKPIEMYDLLMLYGDNLLTTEGETWSRHRRLANPSFAEASIRYVWEQTVRIMDEMFDDWGENSSKGIPHVPDLTKEITLLILGAVAFGQETHWESGPGSPPDGHKMTFRQAVGIVSERIALRVALPSWIWGNKETRSTIQDSAIGYAELEQYMEEMMDEQSKVGFDGRRDIFSQLVRATGEDIHDRLSTRDVIGNTFIFLIAGHETTAHATAYLFGLLALEHDIQEELYNHIVAVLGDKQPTYEDIPRLDLVLATFYESLRMFSPVLNIPKRVTEDTSIPITPAVYDNGDQIDSRAKPQSLFVPKGTEFIMYTGALHYNPRYWKDPHSFKPKRFLEPDWPRDAFIPFSSGARACIGRRFAEVESIAMITMLLKRFKISVDAKKFPTIPNEAPLARRERLLESFQALSLTPKCIPLVFTRR</sequence>
<keyword evidence="7 9" id="KW-0408">Iron</keyword>
<evidence type="ECO:0000256" key="8">
    <source>
        <dbReference type="ARBA" id="ARBA00023033"/>
    </source>
</evidence>
<dbReference type="STRING" id="1051891.A0A0C3LEF8"/>
<keyword evidence="12" id="KW-1185">Reference proteome</keyword>
<proteinExistence type="inferred from homology"/>
<dbReference type="Pfam" id="PF00067">
    <property type="entry name" value="p450"/>
    <property type="match status" value="1"/>
</dbReference>
<dbReference type="GO" id="GO:0016705">
    <property type="term" value="F:oxidoreductase activity, acting on paired donors, with incorporation or reduction of molecular oxygen"/>
    <property type="evidence" value="ECO:0007669"/>
    <property type="project" value="InterPro"/>
</dbReference>
<dbReference type="Proteomes" id="UP000054248">
    <property type="component" value="Unassembled WGS sequence"/>
</dbReference>
<evidence type="ECO:0000256" key="2">
    <source>
        <dbReference type="ARBA" id="ARBA00005179"/>
    </source>
</evidence>
<evidence type="ECO:0000256" key="7">
    <source>
        <dbReference type="ARBA" id="ARBA00023004"/>
    </source>
</evidence>
<accession>A0A0C3LEF8</accession>
<dbReference type="InterPro" id="IPR050121">
    <property type="entry name" value="Cytochrome_P450_monoxygenase"/>
</dbReference>
<evidence type="ECO:0000256" key="10">
    <source>
        <dbReference type="RuleBase" id="RU000461"/>
    </source>
</evidence>
<feature type="binding site" description="axial binding residue" evidence="9">
    <location>
        <position position="362"/>
    </location>
    <ligand>
        <name>heme</name>
        <dbReference type="ChEBI" id="CHEBI:30413"/>
    </ligand>
    <ligandPart>
        <name>Fe</name>
        <dbReference type="ChEBI" id="CHEBI:18248"/>
    </ligandPart>
</feature>
<evidence type="ECO:0000256" key="5">
    <source>
        <dbReference type="ARBA" id="ARBA00022723"/>
    </source>
</evidence>
<dbReference type="SUPFAM" id="SSF48264">
    <property type="entry name" value="Cytochrome P450"/>
    <property type="match status" value="1"/>
</dbReference>
<dbReference type="HOGENOM" id="CLU_001570_25_0_1"/>
<dbReference type="InterPro" id="IPR036396">
    <property type="entry name" value="Cyt_P450_sf"/>
</dbReference>
<dbReference type="PANTHER" id="PTHR24305">
    <property type="entry name" value="CYTOCHROME P450"/>
    <property type="match status" value="1"/>
</dbReference>
<protein>
    <recommendedName>
        <fullName evidence="13">Cytochrome P450</fullName>
    </recommendedName>
</protein>
<comment type="cofactor">
    <cofactor evidence="1 9">
        <name>heme</name>
        <dbReference type="ChEBI" id="CHEBI:30413"/>
    </cofactor>
</comment>
<reference evidence="11 12" key="1">
    <citation type="submission" date="2014-04" db="EMBL/GenBank/DDBJ databases">
        <authorList>
            <consortium name="DOE Joint Genome Institute"/>
            <person name="Kuo A."/>
            <person name="Girlanda M."/>
            <person name="Perotto S."/>
            <person name="Kohler A."/>
            <person name="Nagy L.G."/>
            <person name="Floudas D."/>
            <person name="Copeland A."/>
            <person name="Barry K.W."/>
            <person name="Cichocki N."/>
            <person name="Veneault-Fourrey C."/>
            <person name="LaButti K."/>
            <person name="Lindquist E.A."/>
            <person name="Lipzen A."/>
            <person name="Lundell T."/>
            <person name="Morin E."/>
            <person name="Murat C."/>
            <person name="Sun H."/>
            <person name="Tunlid A."/>
            <person name="Henrissat B."/>
            <person name="Grigoriev I.V."/>
            <person name="Hibbett D.S."/>
            <person name="Martin F."/>
            <person name="Nordberg H.P."/>
            <person name="Cantor M.N."/>
            <person name="Hua S.X."/>
        </authorList>
    </citation>
    <scope>NUCLEOTIDE SEQUENCE [LARGE SCALE GENOMIC DNA]</scope>
    <source>
        <strain evidence="11 12">MUT 4182</strain>
    </source>
</reference>
<organism evidence="11 12">
    <name type="scientific">Tulasnella calospora MUT 4182</name>
    <dbReference type="NCBI Taxonomy" id="1051891"/>
    <lineage>
        <taxon>Eukaryota</taxon>
        <taxon>Fungi</taxon>
        <taxon>Dikarya</taxon>
        <taxon>Basidiomycota</taxon>
        <taxon>Agaricomycotina</taxon>
        <taxon>Agaricomycetes</taxon>
        <taxon>Cantharellales</taxon>
        <taxon>Tulasnellaceae</taxon>
        <taxon>Tulasnella</taxon>
    </lineage>
</organism>
<dbReference type="AlphaFoldDB" id="A0A0C3LEF8"/>
<keyword evidence="4 9" id="KW-0349">Heme</keyword>
<keyword evidence="8 10" id="KW-0503">Monooxygenase</keyword>
<evidence type="ECO:0000256" key="1">
    <source>
        <dbReference type="ARBA" id="ARBA00001971"/>
    </source>
</evidence>
<dbReference type="PRINTS" id="PR00385">
    <property type="entry name" value="P450"/>
</dbReference>
<keyword evidence="6 10" id="KW-0560">Oxidoreductase</keyword>
<dbReference type="GO" id="GO:0004497">
    <property type="term" value="F:monooxygenase activity"/>
    <property type="evidence" value="ECO:0007669"/>
    <property type="project" value="UniProtKB-KW"/>
</dbReference>
<comment type="pathway">
    <text evidence="2">Secondary metabolite biosynthesis.</text>
</comment>